<reference evidence="1" key="1">
    <citation type="submission" date="2017-05" db="UniProtKB">
        <authorList>
            <consortium name="EnsemblMetazoa"/>
        </authorList>
    </citation>
    <scope>IDENTIFICATION</scope>
</reference>
<evidence type="ECO:0000313" key="1">
    <source>
        <dbReference type="EnsemblMetazoa" id="Aqu2.1.26285_001"/>
    </source>
</evidence>
<accession>A0A1X7UF67</accession>
<proteinExistence type="predicted"/>
<dbReference type="InParanoid" id="A0A1X7UF67"/>
<protein>
    <submittedName>
        <fullName evidence="1">Uncharacterized protein</fullName>
    </submittedName>
</protein>
<organism evidence="1">
    <name type="scientific">Amphimedon queenslandica</name>
    <name type="common">Sponge</name>
    <dbReference type="NCBI Taxonomy" id="400682"/>
    <lineage>
        <taxon>Eukaryota</taxon>
        <taxon>Metazoa</taxon>
        <taxon>Porifera</taxon>
        <taxon>Demospongiae</taxon>
        <taxon>Heteroscleromorpha</taxon>
        <taxon>Haplosclerida</taxon>
        <taxon>Niphatidae</taxon>
        <taxon>Amphimedon</taxon>
    </lineage>
</organism>
<dbReference type="AlphaFoldDB" id="A0A1X7UF67"/>
<dbReference type="EnsemblMetazoa" id="Aqu2.1.26285_001">
    <property type="protein sequence ID" value="Aqu2.1.26285_001"/>
    <property type="gene ID" value="Aqu2.1.26285"/>
</dbReference>
<name>A0A1X7UF67_AMPQE</name>
<sequence>MVGKATFFNYYFQHACFMCSGNVGSLYETTATVRSNGFFTFLRLVGTVYFKSTYHLCVYGHETPYQSFNSLIRLLIHMQDTNYGLNESEKLLATEYYVKKKEYGHVHRYGDTG</sequence>